<gene>
    <name evidence="2" type="ORF">B0T21DRAFT_287415</name>
</gene>
<evidence type="ECO:0000313" key="3">
    <source>
        <dbReference type="Proteomes" id="UP001172159"/>
    </source>
</evidence>
<proteinExistence type="predicted"/>
<evidence type="ECO:0000313" key="2">
    <source>
        <dbReference type="EMBL" id="KAK0737492.1"/>
    </source>
</evidence>
<name>A0AA40BNI5_9PEZI</name>
<feature type="region of interest" description="Disordered" evidence="1">
    <location>
        <begin position="1"/>
        <end position="41"/>
    </location>
</feature>
<evidence type="ECO:0000256" key="1">
    <source>
        <dbReference type="SAM" id="MobiDB-lite"/>
    </source>
</evidence>
<dbReference type="AlphaFoldDB" id="A0AA40BNI5"/>
<accession>A0AA40BNI5</accession>
<protein>
    <submittedName>
        <fullName evidence="2">Uncharacterized protein</fullName>
    </submittedName>
</protein>
<sequence length="205" mass="22403">MTFAEKGEQADSPAAPDGAPLSSYPTRLDLEDEDDSEYGLSTGQSLLGSYTAASYSQVHDGVESAENRANQYYLSHVGASFMSTKWAGTDAAANQAVREMMKKAVDVCSTQGQRRGEGSRDLICRHGESAFWCDRCAIRVASIPRVLPDADSRKSSQRRNSHSENTRRPRQGGSDPYPSVANKRCEAQMDSKTVVNSRNAEEDQV</sequence>
<keyword evidence="3" id="KW-1185">Reference proteome</keyword>
<feature type="region of interest" description="Disordered" evidence="1">
    <location>
        <begin position="148"/>
        <end position="205"/>
    </location>
</feature>
<reference evidence="2" key="1">
    <citation type="submission" date="2023-06" db="EMBL/GenBank/DDBJ databases">
        <title>Genome-scale phylogeny and comparative genomics of the fungal order Sordariales.</title>
        <authorList>
            <consortium name="Lawrence Berkeley National Laboratory"/>
            <person name="Hensen N."/>
            <person name="Bonometti L."/>
            <person name="Westerberg I."/>
            <person name="Brannstrom I.O."/>
            <person name="Guillou S."/>
            <person name="Cros-Aarteil S."/>
            <person name="Calhoun S."/>
            <person name="Haridas S."/>
            <person name="Kuo A."/>
            <person name="Mondo S."/>
            <person name="Pangilinan J."/>
            <person name="Riley R."/>
            <person name="Labutti K."/>
            <person name="Andreopoulos B."/>
            <person name="Lipzen A."/>
            <person name="Chen C."/>
            <person name="Yanf M."/>
            <person name="Daum C."/>
            <person name="Ng V."/>
            <person name="Clum A."/>
            <person name="Steindorff A."/>
            <person name="Ohm R."/>
            <person name="Martin F."/>
            <person name="Silar P."/>
            <person name="Natvig D."/>
            <person name="Lalanne C."/>
            <person name="Gautier V."/>
            <person name="Ament-Velasquez S.L."/>
            <person name="Kruys A."/>
            <person name="Hutchinson M.I."/>
            <person name="Powell A.J."/>
            <person name="Barry K."/>
            <person name="Miller A.N."/>
            <person name="Grigoriev I.V."/>
            <person name="Debuchy R."/>
            <person name="Gladieux P."/>
            <person name="Thoren M.H."/>
            <person name="Johannesson H."/>
        </authorList>
    </citation>
    <scope>NUCLEOTIDE SEQUENCE</scope>
    <source>
        <strain evidence="2">CBS 540.89</strain>
    </source>
</reference>
<organism evidence="2 3">
    <name type="scientific">Apiosordaria backusii</name>
    <dbReference type="NCBI Taxonomy" id="314023"/>
    <lineage>
        <taxon>Eukaryota</taxon>
        <taxon>Fungi</taxon>
        <taxon>Dikarya</taxon>
        <taxon>Ascomycota</taxon>
        <taxon>Pezizomycotina</taxon>
        <taxon>Sordariomycetes</taxon>
        <taxon>Sordariomycetidae</taxon>
        <taxon>Sordariales</taxon>
        <taxon>Lasiosphaeriaceae</taxon>
        <taxon>Apiosordaria</taxon>
    </lineage>
</organism>
<dbReference type="EMBL" id="JAUKTV010000005">
    <property type="protein sequence ID" value="KAK0737492.1"/>
    <property type="molecule type" value="Genomic_DNA"/>
</dbReference>
<dbReference type="Proteomes" id="UP001172159">
    <property type="component" value="Unassembled WGS sequence"/>
</dbReference>
<comment type="caution">
    <text evidence="2">The sequence shown here is derived from an EMBL/GenBank/DDBJ whole genome shotgun (WGS) entry which is preliminary data.</text>
</comment>